<keyword evidence="2" id="KW-1185">Reference proteome</keyword>
<dbReference type="Proteomes" id="UP000051568">
    <property type="component" value="Unassembled WGS sequence"/>
</dbReference>
<dbReference type="AlphaFoldDB" id="A0A0R2IKD2"/>
<sequence>MLIKQKALTISELNWFITTYAFWKNDKKVYRASRKLKRAQQMIYYVSEEN</sequence>
<reference evidence="1 2" key="1">
    <citation type="journal article" date="2015" name="Genome Announc.">
        <title>Expanding the biotechnology potential of lactobacilli through comparative genomics of 213 strains and associated genera.</title>
        <authorList>
            <person name="Sun Z."/>
            <person name="Harris H.M."/>
            <person name="McCann A."/>
            <person name="Guo C."/>
            <person name="Argimon S."/>
            <person name="Zhang W."/>
            <person name="Yang X."/>
            <person name="Jeffery I.B."/>
            <person name="Cooney J.C."/>
            <person name="Kagawa T.F."/>
            <person name="Liu W."/>
            <person name="Song Y."/>
            <person name="Salvetti E."/>
            <person name="Wrobel A."/>
            <person name="Rasinkangas P."/>
            <person name="Parkhill J."/>
            <person name="Rea M.C."/>
            <person name="O'Sullivan O."/>
            <person name="Ritari J."/>
            <person name="Douillard F.P."/>
            <person name="Paul Ross R."/>
            <person name="Yang R."/>
            <person name="Briner A.E."/>
            <person name="Felis G.E."/>
            <person name="de Vos W.M."/>
            <person name="Barrangou R."/>
            <person name="Klaenhammer T.R."/>
            <person name="Caufield P.W."/>
            <person name="Cui Y."/>
            <person name="Zhang H."/>
            <person name="O'Toole P.W."/>
        </authorList>
    </citation>
    <scope>NUCLEOTIDE SEQUENCE [LARGE SCALE GENOMIC DNA]</scope>
    <source>
        <strain evidence="1 2">DSM 17757</strain>
    </source>
</reference>
<dbReference type="PATRIC" id="fig|319652.3.peg.1811"/>
<protein>
    <submittedName>
        <fullName evidence="1">Uncharacterized protein</fullName>
    </submittedName>
</protein>
<evidence type="ECO:0000313" key="1">
    <source>
        <dbReference type="EMBL" id="KRN65504.1"/>
    </source>
</evidence>
<proteinExistence type="predicted"/>
<gene>
    <name evidence="1" type="ORF">IV80_GL001785</name>
</gene>
<evidence type="ECO:0000313" key="2">
    <source>
        <dbReference type="Proteomes" id="UP000051568"/>
    </source>
</evidence>
<comment type="caution">
    <text evidence="1">The sequence shown here is derived from an EMBL/GenBank/DDBJ whole genome shotgun (WGS) entry which is preliminary data.</text>
</comment>
<organism evidence="1 2">
    <name type="scientific">Pediococcus cellicola</name>
    <dbReference type="NCBI Taxonomy" id="319652"/>
    <lineage>
        <taxon>Bacteria</taxon>
        <taxon>Bacillati</taxon>
        <taxon>Bacillota</taxon>
        <taxon>Bacilli</taxon>
        <taxon>Lactobacillales</taxon>
        <taxon>Lactobacillaceae</taxon>
        <taxon>Pediococcus</taxon>
    </lineage>
</organism>
<name>A0A0R2IKD2_9LACO</name>
<dbReference type="EMBL" id="JQBR01000008">
    <property type="protein sequence ID" value="KRN65504.1"/>
    <property type="molecule type" value="Genomic_DNA"/>
</dbReference>
<accession>A0A0R2IKD2</accession>